<dbReference type="OrthoDB" id="9855474at2"/>
<accession>A0A1Q5Q461</accession>
<keyword evidence="3" id="KW-1185">Reference proteome</keyword>
<evidence type="ECO:0000256" key="1">
    <source>
        <dbReference type="SAM" id="Phobius"/>
    </source>
</evidence>
<reference evidence="3" key="1">
    <citation type="submission" date="2016-12" db="EMBL/GenBank/DDBJ databases">
        <authorList>
            <person name="Meng X."/>
        </authorList>
    </citation>
    <scope>NUCLEOTIDE SEQUENCE [LARGE SCALE GENOMIC DNA]</scope>
    <source>
        <strain evidence="3">DSM 19116</strain>
    </source>
</reference>
<keyword evidence="1" id="KW-0812">Transmembrane</keyword>
<feature type="transmembrane region" description="Helical" evidence="1">
    <location>
        <begin position="132"/>
        <end position="152"/>
    </location>
</feature>
<dbReference type="EMBL" id="MQVR01000014">
    <property type="protein sequence ID" value="OKL54499.1"/>
    <property type="molecule type" value="Genomic_DNA"/>
</dbReference>
<feature type="transmembrane region" description="Helical" evidence="1">
    <location>
        <begin position="91"/>
        <end position="112"/>
    </location>
</feature>
<feature type="transmembrane region" description="Helical" evidence="1">
    <location>
        <begin position="59"/>
        <end position="79"/>
    </location>
</feature>
<feature type="transmembrane region" description="Helical" evidence="1">
    <location>
        <begin position="31"/>
        <end position="53"/>
    </location>
</feature>
<evidence type="ECO:0000313" key="2">
    <source>
        <dbReference type="EMBL" id="OKL54499.1"/>
    </source>
</evidence>
<dbReference type="Proteomes" id="UP000185628">
    <property type="component" value="Unassembled WGS sequence"/>
</dbReference>
<comment type="caution">
    <text evidence="2">The sequence shown here is derived from an EMBL/GenBank/DDBJ whole genome shotgun (WGS) entry which is preliminary data.</text>
</comment>
<gene>
    <name evidence="2" type="ORF">BSZ39_03770</name>
</gene>
<evidence type="ECO:0000313" key="3">
    <source>
        <dbReference type="Proteomes" id="UP000185628"/>
    </source>
</evidence>
<keyword evidence="1" id="KW-1133">Transmembrane helix</keyword>
<organism evidence="2 3">
    <name type="scientific">Bowdeniella nasicola</name>
    <dbReference type="NCBI Taxonomy" id="208480"/>
    <lineage>
        <taxon>Bacteria</taxon>
        <taxon>Bacillati</taxon>
        <taxon>Actinomycetota</taxon>
        <taxon>Actinomycetes</taxon>
        <taxon>Actinomycetales</taxon>
        <taxon>Actinomycetaceae</taxon>
        <taxon>Bowdeniella</taxon>
    </lineage>
</organism>
<proteinExistence type="predicted"/>
<name>A0A1Q5Q461_9ACTO</name>
<keyword evidence="1" id="KW-0472">Membrane</keyword>
<protein>
    <submittedName>
        <fullName evidence="2">Uncharacterized protein</fullName>
    </submittedName>
</protein>
<feature type="transmembrane region" description="Helical" evidence="1">
    <location>
        <begin position="209"/>
        <end position="229"/>
    </location>
</feature>
<dbReference type="AlphaFoldDB" id="A0A1Q5Q461"/>
<sequence length="231" mass="23704">MSCEHCDSSIPHDHSAVPKAIAGAKARAMQLAVVQVAIASVVVIASLLLLPISAWPVPFGWGLGTWAAATGLGAMVGTWARGGRELSQTSVAMRVRLASGITGAIVLVLGARDAAGRSSDGRFVGGTATAGMAAWQVALAVVAGWLIGAAIMSGIQTFAWLRIIETPGDAGELVRAGVIHSGSHGFVRPLIAFVVPALALAVWTLGLAWLPWLVLVALPAQALIAIAMIRR</sequence>
<feature type="transmembrane region" description="Helical" evidence="1">
    <location>
        <begin position="185"/>
        <end position="203"/>
    </location>
</feature>
<dbReference type="RefSeq" id="WP_073716053.1">
    <property type="nucleotide sequence ID" value="NZ_MQVR01000014.1"/>
</dbReference>